<dbReference type="RefSeq" id="WP_125561912.1">
    <property type="nucleotide sequence ID" value="NZ_RBVX01000052.1"/>
</dbReference>
<name>A0A428MUH3_9BACI</name>
<dbReference type="Pfam" id="PF22522">
    <property type="entry name" value="DUF6998"/>
    <property type="match status" value="1"/>
</dbReference>
<keyword evidence="4" id="KW-1185">Reference proteome</keyword>
<comment type="caution">
    <text evidence="3">The sequence shown here is derived from an EMBL/GenBank/DDBJ whole genome shotgun (WGS) entry which is preliminary data.</text>
</comment>
<gene>
    <name evidence="3" type="ORF">D7Z54_29550</name>
</gene>
<dbReference type="InterPro" id="IPR054267">
    <property type="entry name" value="DUF6998"/>
</dbReference>
<protein>
    <submittedName>
        <fullName evidence="3">Uncharacterized protein</fullName>
    </submittedName>
</protein>
<feature type="domain" description="DUF7225" evidence="2">
    <location>
        <begin position="2"/>
        <end position="104"/>
    </location>
</feature>
<dbReference type="EMBL" id="RBVX01000052">
    <property type="protein sequence ID" value="RSL29778.1"/>
    <property type="molecule type" value="Genomic_DNA"/>
</dbReference>
<dbReference type="InterPro" id="IPR055649">
    <property type="entry name" value="DUF7225"/>
</dbReference>
<reference evidence="3 4" key="1">
    <citation type="submission" date="2018-10" db="EMBL/GenBank/DDBJ databases">
        <title>Draft genome sequence of Bacillus salarius IM0101, isolated from a hypersaline soil in Inner Mongolia, China.</title>
        <authorList>
            <person name="Yamprayoonswat W."/>
            <person name="Boonvisut S."/>
            <person name="Jumpathong W."/>
            <person name="Sittihan S."/>
            <person name="Ruangsuj P."/>
            <person name="Wanthongcharoen S."/>
            <person name="Thongpramul N."/>
            <person name="Pimmason S."/>
            <person name="Yu B."/>
            <person name="Yasawong M."/>
        </authorList>
    </citation>
    <scope>NUCLEOTIDE SEQUENCE [LARGE SCALE GENOMIC DNA]</scope>
    <source>
        <strain evidence="3 4">IM0101</strain>
    </source>
</reference>
<evidence type="ECO:0000259" key="1">
    <source>
        <dbReference type="Pfam" id="PF22522"/>
    </source>
</evidence>
<evidence type="ECO:0000259" key="2">
    <source>
        <dbReference type="Pfam" id="PF23870"/>
    </source>
</evidence>
<evidence type="ECO:0000313" key="4">
    <source>
        <dbReference type="Proteomes" id="UP000275076"/>
    </source>
</evidence>
<proteinExistence type="predicted"/>
<organism evidence="3 4">
    <name type="scientific">Salibacterium salarium</name>
    <dbReference type="NCBI Taxonomy" id="284579"/>
    <lineage>
        <taxon>Bacteria</taxon>
        <taxon>Bacillati</taxon>
        <taxon>Bacillota</taxon>
        <taxon>Bacilli</taxon>
        <taxon>Bacillales</taxon>
        <taxon>Bacillaceae</taxon>
    </lineage>
</organism>
<accession>A0A428MUH3</accession>
<dbReference type="Pfam" id="PF23870">
    <property type="entry name" value="DUF7225"/>
    <property type="match status" value="1"/>
</dbReference>
<dbReference type="AlphaFoldDB" id="A0A428MUH3"/>
<feature type="domain" description="DUF6998" evidence="1">
    <location>
        <begin position="138"/>
        <end position="254"/>
    </location>
</feature>
<evidence type="ECO:0000313" key="3">
    <source>
        <dbReference type="EMBL" id="RSL29778.1"/>
    </source>
</evidence>
<sequence>MTIYEQIKEILSIRMNDIVTPSEVKNLLKLKYDTNPSSVILSDYCYNQYNKGISFNRHLFQYINKGSYKYLGEDHPYTGLIFHKVKGSDEEVIVGEWKNGEKTMYETNDELDMLSQHQIVKLYENYNDMLRNEMNLLHCKPTELRHLIGRIGEFLCAIHTNGTLARQVNQHGFDVVSNGRRISVKTTAQANGFIPINQHTFQAFDDLFVVQYVDDTFNVMFYGPKEEILAIAREYEGKYEVDLKRLEGISGKVRRTIL</sequence>
<dbReference type="Proteomes" id="UP000275076">
    <property type="component" value="Unassembled WGS sequence"/>
</dbReference>
<dbReference type="OrthoDB" id="7221045at2"/>